<keyword evidence="5" id="KW-1185">Reference proteome</keyword>
<name>A0A8H5NN65_9HYPO</name>
<evidence type="ECO:0000313" key="4">
    <source>
        <dbReference type="EMBL" id="KAF5572707.1"/>
    </source>
</evidence>
<dbReference type="GO" id="GO:0008270">
    <property type="term" value="F:zinc ion binding"/>
    <property type="evidence" value="ECO:0007669"/>
    <property type="project" value="InterPro"/>
</dbReference>
<dbReference type="EMBL" id="JAAOAR010000881">
    <property type="protein sequence ID" value="KAF5572707.1"/>
    <property type="molecule type" value="Genomic_DNA"/>
</dbReference>
<feature type="region of interest" description="Disordered" evidence="2">
    <location>
        <begin position="1"/>
        <end position="29"/>
    </location>
</feature>
<proteinExistence type="predicted"/>
<dbReference type="InterPro" id="IPR001138">
    <property type="entry name" value="Zn2Cys6_DnaBD"/>
</dbReference>
<comment type="caution">
    <text evidence="4">The sequence shown here is derived from an EMBL/GenBank/DDBJ whole genome shotgun (WGS) entry which is preliminary data.</text>
</comment>
<reference evidence="4 5" key="1">
    <citation type="submission" date="2020-05" db="EMBL/GenBank/DDBJ databases">
        <title>Identification and distribution of gene clusters putatively required for synthesis of sphingolipid metabolism inhibitors in phylogenetically diverse species of the filamentous fungus Fusarium.</title>
        <authorList>
            <person name="Kim H.-S."/>
            <person name="Busman M."/>
            <person name="Brown D.W."/>
            <person name="Divon H."/>
            <person name="Uhlig S."/>
            <person name="Proctor R.H."/>
        </authorList>
    </citation>
    <scope>NUCLEOTIDE SEQUENCE [LARGE SCALE GENOMIC DNA]</scope>
    <source>
        <strain evidence="4 5">NRRL 25211</strain>
    </source>
</reference>
<evidence type="ECO:0000259" key="3">
    <source>
        <dbReference type="PROSITE" id="PS50048"/>
    </source>
</evidence>
<evidence type="ECO:0000256" key="1">
    <source>
        <dbReference type="ARBA" id="ARBA00023242"/>
    </source>
</evidence>
<dbReference type="SUPFAM" id="SSF57701">
    <property type="entry name" value="Zn2/Cys6 DNA-binding domain"/>
    <property type="match status" value="1"/>
</dbReference>
<organism evidence="4 5">
    <name type="scientific">Fusarium pseudoanthophilum</name>
    <dbReference type="NCBI Taxonomy" id="48495"/>
    <lineage>
        <taxon>Eukaryota</taxon>
        <taxon>Fungi</taxon>
        <taxon>Dikarya</taxon>
        <taxon>Ascomycota</taxon>
        <taxon>Pezizomycotina</taxon>
        <taxon>Sordariomycetes</taxon>
        <taxon>Hypocreomycetidae</taxon>
        <taxon>Hypocreales</taxon>
        <taxon>Nectriaceae</taxon>
        <taxon>Fusarium</taxon>
        <taxon>Fusarium fujikuroi species complex</taxon>
    </lineage>
</organism>
<dbReference type="Gene3D" id="4.10.240.10">
    <property type="entry name" value="Zn(2)-C6 fungal-type DNA-binding domain"/>
    <property type="match status" value="1"/>
</dbReference>
<accession>A0A8H5NN65</accession>
<dbReference type="Proteomes" id="UP000544095">
    <property type="component" value="Unassembled WGS sequence"/>
</dbReference>
<evidence type="ECO:0000256" key="2">
    <source>
        <dbReference type="SAM" id="MobiDB-lite"/>
    </source>
</evidence>
<dbReference type="CDD" id="cd00067">
    <property type="entry name" value="GAL4"/>
    <property type="match status" value="1"/>
</dbReference>
<dbReference type="Pfam" id="PF00172">
    <property type="entry name" value="Zn_clus"/>
    <property type="match status" value="1"/>
</dbReference>
<dbReference type="InterPro" id="IPR036864">
    <property type="entry name" value="Zn2-C6_fun-type_DNA-bd_sf"/>
</dbReference>
<protein>
    <submittedName>
        <fullName evidence="4">Transcriptional regulator</fullName>
    </submittedName>
</protein>
<dbReference type="PROSITE" id="PS00463">
    <property type="entry name" value="ZN2_CY6_FUNGAL_1"/>
    <property type="match status" value="1"/>
</dbReference>
<dbReference type="GO" id="GO:0000981">
    <property type="term" value="F:DNA-binding transcription factor activity, RNA polymerase II-specific"/>
    <property type="evidence" value="ECO:0007669"/>
    <property type="project" value="InterPro"/>
</dbReference>
<sequence length="461" mass="50842">MSSTATSIDLSAPLAPPSPPTTSPSRRQSCDRCHSQKLRCTPVKTNRTGACSRCYRHGTQCVYSLSRPKGRPSLHHYKGETVLMPTTSRLETVAQLLTPEEYDCASIQEPGMTYSLQLSATPHASGTIDPCQLASDPILAPGPYLEPMPEAWSDHALQRGICSWDTTHAQYHPIGFSWMSNTHMDIQTGDENALQDSLIPELQGDWHLGPVNVSSQGRQLPLCRLKNATIALGRLIPRVQALSNKIQEVFKNRRISYKQGDTGRCVPPLLLNDGVFKLVMAWLFNPSEDTDDEGSILNSLWATKNELRNEEVIVELLSCSSEFTKATVSLQKELGSRIYKAVSDNHVAHHLVVACNVLLLDSFEAILGALQDVADAERHTAQGTITPGFADLRLAMVVQLCSYLFVRQCRVVDAYLEEKSGPKSNAGPPNGGSDDWRVIQTLKAGVDSRFAWFQTFWHGST</sequence>
<gene>
    <name evidence="4" type="ORF">FPANT_12880</name>
</gene>
<dbReference type="AlphaFoldDB" id="A0A8H5NN65"/>
<evidence type="ECO:0000313" key="5">
    <source>
        <dbReference type="Proteomes" id="UP000544095"/>
    </source>
</evidence>
<feature type="domain" description="Zn(2)-C6 fungal-type" evidence="3">
    <location>
        <begin position="29"/>
        <end position="63"/>
    </location>
</feature>
<dbReference type="SMART" id="SM00066">
    <property type="entry name" value="GAL4"/>
    <property type="match status" value="1"/>
</dbReference>
<dbReference type="PROSITE" id="PS50048">
    <property type="entry name" value="ZN2_CY6_FUNGAL_2"/>
    <property type="match status" value="1"/>
</dbReference>
<keyword evidence="1" id="KW-0539">Nucleus</keyword>